<organism evidence="2">
    <name type="scientific">Arion vulgaris</name>
    <dbReference type="NCBI Taxonomy" id="1028688"/>
    <lineage>
        <taxon>Eukaryota</taxon>
        <taxon>Metazoa</taxon>
        <taxon>Spiralia</taxon>
        <taxon>Lophotrochozoa</taxon>
        <taxon>Mollusca</taxon>
        <taxon>Gastropoda</taxon>
        <taxon>Heterobranchia</taxon>
        <taxon>Euthyneura</taxon>
        <taxon>Panpulmonata</taxon>
        <taxon>Eupulmonata</taxon>
        <taxon>Stylommatophora</taxon>
        <taxon>Helicina</taxon>
        <taxon>Arionoidea</taxon>
        <taxon>Arionidae</taxon>
        <taxon>Arion</taxon>
    </lineage>
</organism>
<feature type="compositionally biased region" description="Acidic residues" evidence="1">
    <location>
        <begin position="18"/>
        <end position="27"/>
    </location>
</feature>
<evidence type="ECO:0000313" key="2">
    <source>
        <dbReference type="EMBL" id="CEK54751.1"/>
    </source>
</evidence>
<name>A0A0B6YG25_9EUPU</name>
<feature type="region of interest" description="Disordered" evidence="1">
    <location>
        <begin position="14"/>
        <end position="33"/>
    </location>
</feature>
<sequence length="97" mass="10931">QFYFSREEKLEVFGADAENSDEEDGTVENEKKKRKYKVNPFTTLSVTDILELKQRGGLPGSSKQTSKSIIQDGTHGITKSAMIAEKHKNKKLSRQAK</sequence>
<feature type="non-terminal residue" evidence="2">
    <location>
        <position position="1"/>
    </location>
</feature>
<feature type="non-terminal residue" evidence="2">
    <location>
        <position position="97"/>
    </location>
</feature>
<gene>
    <name evidence="2" type="primary">ORF23560</name>
</gene>
<feature type="compositionally biased region" description="Basic residues" evidence="1">
    <location>
        <begin position="87"/>
        <end position="97"/>
    </location>
</feature>
<evidence type="ECO:0000256" key="1">
    <source>
        <dbReference type="SAM" id="MobiDB-lite"/>
    </source>
</evidence>
<accession>A0A0B6YG25</accession>
<feature type="region of interest" description="Disordered" evidence="1">
    <location>
        <begin position="55"/>
        <end position="97"/>
    </location>
</feature>
<feature type="compositionally biased region" description="Polar residues" evidence="1">
    <location>
        <begin position="61"/>
        <end position="71"/>
    </location>
</feature>
<reference evidence="2" key="1">
    <citation type="submission" date="2014-12" db="EMBL/GenBank/DDBJ databases">
        <title>Insight into the proteome of Arion vulgaris.</title>
        <authorList>
            <person name="Aradska J."/>
            <person name="Bulat T."/>
            <person name="Smidak R."/>
            <person name="Sarate P."/>
            <person name="Gangsoo J."/>
            <person name="Sialana F."/>
            <person name="Bilban M."/>
            <person name="Lubec G."/>
        </authorList>
    </citation>
    <scope>NUCLEOTIDE SEQUENCE</scope>
    <source>
        <tissue evidence="2">Skin</tissue>
    </source>
</reference>
<dbReference type="AlphaFoldDB" id="A0A0B6YG25"/>
<proteinExistence type="predicted"/>
<dbReference type="EMBL" id="HACG01007886">
    <property type="protein sequence ID" value="CEK54751.1"/>
    <property type="molecule type" value="Transcribed_RNA"/>
</dbReference>
<protein>
    <submittedName>
        <fullName evidence="2">Uncharacterized protein</fullName>
    </submittedName>
</protein>